<dbReference type="Proteomes" id="UP000054516">
    <property type="component" value="Unassembled WGS sequence"/>
</dbReference>
<reference evidence="2" key="1">
    <citation type="submission" date="2016-03" db="EMBL/GenBank/DDBJ databases">
        <title>Draft genome sequence of Rosellinia necatrix.</title>
        <authorList>
            <person name="Kanematsu S."/>
        </authorList>
    </citation>
    <scope>NUCLEOTIDE SEQUENCE [LARGE SCALE GENOMIC DNA]</scope>
    <source>
        <strain evidence="2">W97</strain>
    </source>
</reference>
<evidence type="ECO:0000256" key="1">
    <source>
        <dbReference type="SAM" id="MobiDB-lite"/>
    </source>
</evidence>
<dbReference type="EMBL" id="DF977541">
    <property type="protein sequence ID" value="GAP92687.1"/>
    <property type="molecule type" value="Genomic_DNA"/>
</dbReference>
<accession>A0A1W2TVM6</accession>
<sequence length="75" mass="7899">MSSAKSSGNVVGSAAATAGSQKLSLSDYNSFTSMTSPSNQEGRMSSKKPKKSTKKDKEKRQGEDLLGIGAQFESH</sequence>
<proteinExistence type="predicted"/>
<evidence type="ECO:0000313" key="3">
    <source>
        <dbReference type="Proteomes" id="UP000054516"/>
    </source>
</evidence>
<name>A0A1W2TVM6_ROSNE</name>
<organism evidence="2">
    <name type="scientific">Rosellinia necatrix</name>
    <name type="common">White root-rot fungus</name>
    <dbReference type="NCBI Taxonomy" id="77044"/>
    <lineage>
        <taxon>Eukaryota</taxon>
        <taxon>Fungi</taxon>
        <taxon>Dikarya</taxon>
        <taxon>Ascomycota</taxon>
        <taxon>Pezizomycotina</taxon>
        <taxon>Sordariomycetes</taxon>
        <taxon>Xylariomycetidae</taxon>
        <taxon>Xylariales</taxon>
        <taxon>Xylariaceae</taxon>
        <taxon>Rosellinia</taxon>
    </lineage>
</organism>
<keyword evidence="3" id="KW-1185">Reference proteome</keyword>
<feature type="compositionally biased region" description="Basic residues" evidence="1">
    <location>
        <begin position="45"/>
        <end position="54"/>
    </location>
</feature>
<feature type="compositionally biased region" description="Polar residues" evidence="1">
    <location>
        <begin position="18"/>
        <end position="43"/>
    </location>
</feature>
<feature type="compositionally biased region" description="Polar residues" evidence="1">
    <location>
        <begin position="1"/>
        <end position="10"/>
    </location>
</feature>
<feature type="region of interest" description="Disordered" evidence="1">
    <location>
        <begin position="1"/>
        <end position="75"/>
    </location>
</feature>
<protein>
    <submittedName>
        <fullName evidence="2">Uncharacterized protein</fullName>
    </submittedName>
</protein>
<gene>
    <name evidence="2" type="ORF">SAMD00023353_9600270</name>
</gene>
<dbReference type="AlphaFoldDB" id="A0A1W2TVM6"/>
<evidence type="ECO:0000313" key="2">
    <source>
        <dbReference type="EMBL" id="GAP92687.1"/>
    </source>
</evidence>